<dbReference type="PRINTS" id="PR00368">
    <property type="entry name" value="FADPNR"/>
</dbReference>
<evidence type="ECO:0000256" key="5">
    <source>
        <dbReference type="ARBA" id="ARBA00023157"/>
    </source>
</evidence>
<evidence type="ECO:0000256" key="7">
    <source>
        <dbReference type="RuleBase" id="RU003880"/>
    </source>
</evidence>
<keyword evidence="6 7" id="KW-0676">Redox-active center</keyword>
<keyword evidence="8" id="KW-0521">NADP</keyword>
<dbReference type="Gene3D" id="3.50.50.60">
    <property type="entry name" value="FAD/NAD(P)-binding domain"/>
    <property type="match status" value="2"/>
</dbReference>
<accession>A0A1C6IVK5</accession>
<keyword evidence="2 7" id="KW-0285">Flavoprotein</keyword>
<evidence type="ECO:0000313" key="10">
    <source>
        <dbReference type="EMBL" id="SCJ73863.1"/>
    </source>
</evidence>
<dbReference type="PROSITE" id="PS00573">
    <property type="entry name" value="PYRIDINE_REDOX_2"/>
    <property type="match status" value="1"/>
</dbReference>
<evidence type="ECO:0000256" key="1">
    <source>
        <dbReference type="ARBA" id="ARBA00009333"/>
    </source>
</evidence>
<dbReference type="EC" id="1.8.1.9" evidence="7"/>
<dbReference type="InterPro" id="IPR005982">
    <property type="entry name" value="Thioredox_Rdtase"/>
</dbReference>
<organism evidence="10">
    <name type="scientific">uncultured Anaerotruncus sp</name>
    <dbReference type="NCBI Taxonomy" id="905011"/>
    <lineage>
        <taxon>Bacteria</taxon>
        <taxon>Bacillati</taxon>
        <taxon>Bacillota</taxon>
        <taxon>Clostridia</taxon>
        <taxon>Eubacteriales</taxon>
        <taxon>Oscillospiraceae</taxon>
        <taxon>Anaerotruncus</taxon>
        <taxon>environmental samples</taxon>
    </lineage>
</organism>
<gene>
    <name evidence="10" type="primary">trxB</name>
    <name evidence="10" type="ORF">SAMEA3545359_01715</name>
</gene>
<sequence length="310" mass="33207">MERQPQEVDILIIGAGTAGLTAAMYGARGGNSVIVLESNVHGGQIINTWEVENYPSIAKISGVELATNMYEQAVSHGAEVRYEQIEGHDFSGPIKTVYTAQTEYRAKAVILANGVISRKLDIPGEQKYTGHGVSYCATCDGNFYKNKVTAVIGGGNTALEDALFLSNQCQKVYILHRRDTFRGEQHNVNAVKKRANIEILYNTIPLEIQGQDKVSALRCQNVVTQEQQTLAVDGVFVAVGRIPQNTPFADSIQLDGSGFVLAGEDTKTSVPGVFAAGDTRQKQVRQLVTAAADGAVAAVMAGSYIAAELA</sequence>
<evidence type="ECO:0000256" key="3">
    <source>
        <dbReference type="ARBA" id="ARBA00022827"/>
    </source>
</evidence>
<dbReference type="InterPro" id="IPR036188">
    <property type="entry name" value="FAD/NAD-bd_sf"/>
</dbReference>
<dbReference type="GO" id="GO:0005737">
    <property type="term" value="C:cytoplasm"/>
    <property type="evidence" value="ECO:0007669"/>
    <property type="project" value="InterPro"/>
</dbReference>
<dbReference type="InterPro" id="IPR050097">
    <property type="entry name" value="Ferredoxin-NADP_redctase_2"/>
</dbReference>
<name>A0A1C6IVK5_9FIRM</name>
<proteinExistence type="inferred from homology"/>
<dbReference type="EMBL" id="FMHG01000001">
    <property type="protein sequence ID" value="SCJ73863.1"/>
    <property type="molecule type" value="Genomic_DNA"/>
</dbReference>
<reference evidence="10" key="1">
    <citation type="submission" date="2015-09" db="EMBL/GenBank/DDBJ databases">
        <authorList>
            <consortium name="Pathogen Informatics"/>
        </authorList>
    </citation>
    <scope>NUCLEOTIDE SEQUENCE</scope>
    <source>
        <strain evidence="10">2789STDY5834896</strain>
    </source>
</reference>
<keyword evidence="5" id="KW-1015">Disulfide bond</keyword>
<dbReference type="PANTHER" id="PTHR48105">
    <property type="entry name" value="THIOREDOXIN REDUCTASE 1-RELATED-RELATED"/>
    <property type="match status" value="1"/>
</dbReference>
<comment type="catalytic activity">
    <reaction evidence="7">
        <text>[thioredoxin]-dithiol + NADP(+) = [thioredoxin]-disulfide + NADPH + H(+)</text>
        <dbReference type="Rhea" id="RHEA:20345"/>
        <dbReference type="Rhea" id="RHEA-COMP:10698"/>
        <dbReference type="Rhea" id="RHEA-COMP:10700"/>
        <dbReference type="ChEBI" id="CHEBI:15378"/>
        <dbReference type="ChEBI" id="CHEBI:29950"/>
        <dbReference type="ChEBI" id="CHEBI:50058"/>
        <dbReference type="ChEBI" id="CHEBI:57783"/>
        <dbReference type="ChEBI" id="CHEBI:58349"/>
        <dbReference type="EC" id="1.8.1.9"/>
    </reaction>
</comment>
<dbReference type="SUPFAM" id="SSF51905">
    <property type="entry name" value="FAD/NAD(P)-binding domain"/>
    <property type="match status" value="1"/>
</dbReference>
<evidence type="ECO:0000259" key="9">
    <source>
        <dbReference type="Pfam" id="PF07992"/>
    </source>
</evidence>
<dbReference type="PRINTS" id="PR00469">
    <property type="entry name" value="PNDRDTASEII"/>
</dbReference>
<comment type="cofactor">
    <cofactor evidence="8">
        <name>FAD</name>
        <dbReference type="ChEBI" id="CHEBI:57692"/>
    </cofactor>
    <text evidence="8">Binds 1 FAD per subunit.</text>
</comment>
<comment type="subunit">
    <text evidence="7">Homodimer.</text>
</comment>
<keyword evidence="3 7" id="KW-0274">FAD</keyword>
<keyword evidence="4 7" id="KW-0560">Oxidoreductase</keyword>
<dbReference type="GO" id="GO:0004791">
    <property type="term" value="F:thioredoxin-disulfide reductase (NADPH) activity"/>
    <property type="evidence" value="ECO:0007669"/>
    <property type="project" value="UniProtKB-UniRule"/>
</dbReference>
<evidence type="ECO:0000256" key="6">
    <source>
        <dbReference type="ARBA" id="ARBA00023284"/>
    </source>
</evidence>
<dbReference type="NCBIfam" id="TIGR01292">
    <property type="entry name" value="TRX_reduct"/>
    <property type="match status" value="1"/>
</dbReference>
<feature type="domain" description="FAD/NAD(P)-binding" evidence="9">
    <location>
        <begin position="9"/>
        <end position="294"/>
    </location>
</feature>
<evidence type="ECO:0000256" key="4">
    <source>
        <dbReference type="ARBA" id="ARBA00023002"/>
    </source>
</evidence>
<evidence type="ECO:0000256" key="2">
    <source>
        <dbReference type="ARBA" id="ARBA00022630"/>
    </source>
</evidence>
<comment type="similarity">
    <text evidence="1 7">Belongs to the class-II pyridine nucleotide-disulfide oxidoreductase family.</text>
</comment>
<dbReference type="InterPro" id="IPR023753">
    <property type="entry name" value="FAD/NAD-binding_dom"/>
</dbReference>
<dbReference type="GO" id="GO:0019430">
    <property type="term" value="P:removal of superoxide radicals"/>
    <property type="evidence" value="ECO:0007669"/>
    <property type="project" value="UniProtKB-UniRule"/>
</dbReference>
<evidence type="ECO:0000256" key="8">
    <source>
        <dbReference type="RuleBase" id="RU003881"/>
    </source>
</evidence>
<protein>
    <recommendedName>
        <fullName evidence="7">Thioredoxin reductase</fullName>
        <ecNumber evidence="7">1.8.1.9</ecNumber>
    </recommendedName>
</protein>
<dbReference type="AlphaFoldDB" id="A0A1C6IVK5"/>
<dbReference type="InterPro" id="IPR008255">
    <property type="entry name" value="Pyr_nucl-diS_OxRdtase_2_AS"/>
</dbReference>
<dbReference type="Pfam" id="PF07992">
    <property type="entry name" value="Pyr_redox_2"/>
    <property type="match status" value="1"/>
</dbReference>